<dbReference type="PANTHER" id="PTHR43844">
    <property type="entry name" value="METHIONINE SYNTHASE"/>
    <property type="match status" value="1"/>
</dbReference>
<dbReference type="OMA" id="EQWAECK"/>
<dbReference type="CDD" id="cd03311">
    <property type="entry name" value="CIMS_C_terminal_like"/>
    <property type="match status" value="1"/>
</dbReference>
<accession>W3WNR4</accession>
<dbReference type="Pfam" id="PF01717">
    <property type="entry name" value="Meth_synt_2"/>
    <property type="match status" value="1"/>
</dbReference>
<dbReference type="RefSeq" id="XP_007841104.1">
    <property type="nucleotide sequence ID" value="XM_007842913.1"/>
</dbReference>
<evidence type="ECO:0000259" key="1">
    <source>
        <dbReference type="Pfam" id="PF01717"/>
    </source>
</evidence>
<evidence type="ECO:0000313" key="2">
    <source>
        <dbReference type="EMBL" id="ETS74466.1"/>
    </source>
</evidence>
<dbReference type="Gene3D" id="3.20.20.210">
    <property type="match status" value="1"/>
</dbReference>
<dbReference type="GO" id="GO:0009086">
    <property type="term" value="P:methionine biosynthetic process"/>
    <property type="evidence" value="ECO:0007669"/>
    <property type="project" value="InterPro"/>
</dbReference>
<gene>
    <name evidence="2" type="ORF">PFICI_14332</name>
</gene>
<dbReference type="eggNOG" id="ENOG502SJYA">
    <property type="taxonomic scope" value="Eukaryota"/>
</dbReference>
<dbReference type="GO" id="GO:0008270">
    <property type="term" value="F:zinc ion binding"/>
    <property type="evidence" value="ECO:0007669"/>
    <property type="project" value="InterPro"/>
</dbReference>
<reference evidence="3" key="1">
    <citation type="journal article" date="2015" name="BMC Genomics">
        <title>Genomic and transcriptomic analysis of the endophytic fungus Pestalotiopsis fici reveals its lifestyle and high potential for synthesis of natural products.</title>
        <authorList>
            <person name="Wang X."/>
            <person name="Zhang X."/>
            <person name="Liu L."/>
            <person name="Xiang M."/>
            <person name="Wang W."/>
            <person name="Sun X."/>
            <person name="Che Y."/>
            <person name="Guo L."/>
            <person name="Liu G."/>
            <person name="Guo L."/>
            <person name="Wang C."/>
            <person name="Yin W.B."/>
            <person name="Stadler M."/>
            <person name="Zhang X."/>
            <person name="Liu X."/>
        </authorList>
    </citation>
    <scope>NUCLEOTIDE SEQUENCE [LARGE SCALE GENOMIC DNA]</scope>
    <source>
        <strain evidence="3">W106-1 / CGMCC3.15140</strain>
    </source>
</reference>
<organism evidence="2 3">
    <name type="scientific">Pestalotiopsis fici (strain W106-1 / CGMCC3.15140)</name>
    <dbReference type="NCBI Taxonomy" id="1229662"/>
    <lineage>
        <taxon>Eukaryota</taxon>
        <taxon>Fungi</taxon>
        <taxon>Dikarya</taxon>
        <taxon>Ascomycota</taxon>
        <taxon>Pezizomycotina</taxon>
        <taxon>Sordariomycetes</taxon>
        <taxon>Xylariomycetidae</taxon>
        <taxon>Amphisphaeriales</taxon>
        <taxon>Sporocadaceae</taxon>
        <taxon>Pestalotiopsis</taxon>
    </lineage>
</organism>
<dbReference type="GO" id="GO:0003871">
    <property type="term" value="F:5-methyltetrahydropteroyltriglutamate-homocysteine S-methyltransferase activity"/>
    <property type="evidence" value="ECO:0007669"/>
    <property type="project" value="InterPro"/>
</dbReference>
<feature type="domain" description="Cobalamin-independent methionine synthase MetE C-terminal/archaeal" evidence="1">
    <location>
        <begin position="170"/>
        <end position="361"/>
    </location>
</feature>
<dbReference type="PANTHER" id="PTHR43844:SF2">
    <property type="entry name" value="SYNTHASE, VITAMIN-B12 INDEPENDENT, PUTATIVE (AFU_ORTHOLOGUE AFUA_3G12060)-RELATED"/>
    <property type="match status" value="1"/>
</dbReference>
<proteinExistence type="predicted"/>
<name>W3WNR4_PESFW</name>
<dbReference type="AlphaFoldDB" id="W3WNR4"/>
<dbReference type="STRING" id="1229662.W3WNR4"/>
<dbReference type="InterPro" id="IPR002629">
    <property type="entry name" value="Met_Synth_C/arc"/>
</dbReference>
<dbReference type="EMBL" id="KI912120">
    <property type="protein sequence ID" value="ETS74466.1"/>
    <property type="molecule type" value="Genomic_DNA"/>
</dbReference>
<dbReference type="KEGG" id="pfy:PFICI_14332"/>
<protein>
    <recommendedName>
        <fullName evidence="1">Cobalamin-independent methionine synthase MetE C-terminal/archaeal domain-containing protein</fullName>
    </recommendedName>
</protein>
<dbReference type="SUPFAM" id="SSF51726">
    <property type="entry name" value="UROD/MetE-like"/>
    <property type="match status" value="1"/>
</dbReference>
<dbReference type="InterPro" id="IPR038071">
    <property type="entry name" value="UROD/MetE-like_sf"/>
</dbReference>
<dbReference type="OrthoDB" id="7772923at2759"/>
<dbReference type="InParanoid" id="W3WNR4"/>
<dbReference type="HOGENOM" id="CLU_058877_0_0_1"/>
<keyword evidence="3" id="KW-1185">Reference proteome</keyword>
<dbReference type="Proteomes" id="UP000030651">
    <property type="component" value="Unassembled WGS sequence"/>
</dbReference>
<sequence>MAPLFRADQVGSLIRPQNLLEAYGAEDQAALQTTIKEAIATIVKKQLDLSIRPITSGEYERTAFYKGFYEQLQGIESRTIQVPEDFRPNLPVIDGLLRVGVKQTEASVATGKVEWTRPAYLDAWNMIKAELPEQEWKNCKIALPSPTFNHIWLSNGTAYSTNVYANDRDFFADVAAAYRAEIKVLYDAGLRNIQIDDPQLTYFILDSFKDGIRQENVNPDELLDTYVWVLNEIVRDRPSDLFVGIHLCRGNMPGVNTGFLEGSYEKIAEKLLGGLNFDTFYLEFDDARSGSFEPLRFLPRGKGVTLGLISTKTPDMEDIADIQKRVREAASVIAAAQERSVEEVIEDSLAISPQCGFASAHYGRNVGTEERMWEKLVFVRDAARSIWKDAQ</sequence>
<dbReference type="GeneID" id="19279345"/>
<evidence type="ECO:0000313" key="3">
    <source>
        <dbReference type="Proteomes" id="UP000030651"/>
    </source>
</evidence>